<gene>
    <name evidence="1" type="ORF">EDE15_1281</name>
</gene>
<protein>
    <submittedName>
        <fullName evidence="1">Uncharacterized protein</fullName>
    </submittedName>
</protein>
<proteinExistence type="predicted"/>
<organism evidence="1 2">
    <name type="scientific">Edaphobacter aggregans</name>
    <dbReference type="NCBI Taxonomy" id="570835"/>
    <lineage>
        <taxon>Bacteria</taxon>
        <taxon>Pseudomonadati</taxon>
        <taxon>Acidobacteriota</taxon>
        <taxon>Terriglobia</taxon>
        <taxon>Terriglobales</taxon>
        <taxon>Acidobacteriaceae</taxon>
        <taxon>Edaphobacter</taxon>
    </lineage>
</organism>
<evidence type="ECO:0000313" key="2">
    <source>
        <dbReference type="Proteomes" id="UP000269669"/>
    </source>
</evidence>
<dbReference type="EMBL" id="RSDW01000001">
    <property type="protein sequence ID" value="RSL15778.1"/>
    <property type="molecule type" value="Genomic_DNA"/>
</dbReference>
<accession>A0A428MFW7</accession>
<keyword evidence="2" id="KW-1185">Reference proteome</keyword>
<reference evidence="1 2" key="1">
    <citation type="submission" date="2018-12" db="EMBL/GenBank/DDBJ databases">
        <title>Sequencing of bacterial isolates from soil warming experiment in Harvard Forest, Massachusetts, USA.</title>
        <authorList>
            <person name="Deangelis K."/>
        </authorList>
    </citation>
    <scope>NUCLEOTIDE SEQUENCE [LARGE SCALE GENOMIC DNA]</scope>
    <source>
        <strain evidence="1 2">EB153</strain>
    </source>
</reference>
<dbReference type="AlphaFoldDB" id="A0A428MFW7"/>
<dbReference type="Proteomes" id="UP000269669">
    <property type="component" value="Unassembled WGS sequence"/>
</dbReference>
<name>A0A428MFW7_9BACT</name>
<sequence length="212" mass="23597">MQALHLRRLQSSPIAPLPGIGPGHSEDFRIGEYGIFTVCFARFDRKGQLAENAIFRQVHLDRCTIDLTNTKEWSARTVHLNADSIAALESIRLKGRSPAIQSSSLKAHVSILVPGFCRALLTPASKAMCGTRIDIPFAHSSMAGSHHQSNPGACRAQTITMSARYNHLSPEHRLSVIYRIARQPPRKRMVRKIETNSHQIKTATSNERPFVL</sequence>
<evidence type="ECO:0000313" key="1">
    <source>
        <dbReference type="EMBL" id="RSL15778.1"/>
    </source>
</evidence>
<comment type="caution">
    <text evidence="1">The sequence shown here is derived from an EMBL/GenBank/DDBJ whole genome shotgun (WGS) entry which is preliminary data.</text>
</comment>